<reference evidence="8" key="1">
    <citation type="journal article" date="2021" name="Microorganisms">
        <title>Acidisoma silvae sp. nov. and Acidisomacellulosilytica sp. nov., Two Acidophilic Bacteria Isolated from Decaying Wood, Hydrolyzing Cellulose and Producing Poly-3-hydroxybutyrate.</title>
        <authorList>
            <person name="Mieszkin S."/>
            <person name="Pouder E."/>
            <person name="Uroz S."/>
            <person name="Simon-Colin C."/>
            <person name="Alain K."/>
        </authorList>
    </citation>
    <scope>NUCLEOTIDE SEQUENCE</scope>
    <source>
        <strain evidence="8">HW T2.11</strain>
    </source>
</reference>
<comment type="similarity">
    <text evidence="1 6 7">Belongs to the ArsC family.</text>
</comment>
<dbReference type="SUPFAM" id="SSF52833">
    <property type="entry name" value="Thioredoxin-like"/>
    <property type="match status" value="1"/>
</dbReference>
<evidence type="ECO:0000256" key="4">
    <source>
        <dbReference type="ARBA" id="ARBA00038969"/>
    </source>
</evidence>
<keyword evidence="9" id="KW-1185">Reference proteome</keyword>
<dbReference type="Proteomes" id="UP000708298">
    <property type="component" value="Unassembled WGS sequence"/>
</dbReference>
<comment type="catalytic activity">
    <reaction evidence="7">
        <text>[glutaredoxin]-dithiol + arsenate + glutathione + H(+) = glutathionyl-S-S-[glutaredoxin] + arsenite + H2O</text>
        <dbReference type="Rhea" id="RHEA:22016"/>
        <dbReference type="Rhea" id="RHEA-COMP:10729"/>
        <dbReference type="Rhea" id="RHEA-COMP:17668"/>
        <dbReference type="ChEBI" id="CHEBI:15377"/>
        <dbReference type="ChEBI" id="CHEBI:15378"/>
        <dbReference type="ChEBI" id="CHEBI:29242"/>
        <dbReference type="ChEBI" id="CHEBI:29950"/>
        <dbReference type="ChEBI" id="CHEBI:48597"/>
        <dbReference type="ChEBI" id="CHEBI:57925"/>
        <dbReference type="ChEBI" id="CHEBI:146199"/>
        <dbReference type="EC" id="1.20.4.1"/>
    </reaction>
</comment>
<gene>
    <name evidence="8" type="primary">arsC</name>
    <name evidence="8" type="ORF">ASILVAE211_18675</name>
</gene>
<keyword evidence="3 7" id="KW-0560">Oxidoreductase</keyword>
<evidence type="ECO:0000256" key="1">
    <source>
        <dbReference type="ARBA" id="ARBA00007198"/>
    </source>
</evidence>
<organism evidence="8 9">
    <name type="scientific">Acidisoma silvae</name>
    <dbReference type="NCBI Taxonomy" id="2802396"/>
    <lineage>
        <taxon>Bacteria</taxon>
        <taxon>Pseudomonadati</taxon>
        <taxon>Pseudomonadota</taxon>
        <taxon>Alphaproteobacteria</taxon>
        <taxon>Acetobacterales</taxon>
        <taxon>Acidocellaceae</taxon>
        <taxon>Acidisoma</taxon>
    </lineage>
</organism>
<dbReference type="InterPro" id="IPR036249">
    <property type="entry name" value="Thioredoxin-like_sf"/>
</dbReference>
<comment type="caution">
    <text evidence="8">The sequence shown here is derived from an EMBL/GenBank/DDBJ whole genome shotgun (WGS) entry which is preliminary data.</text>
</comment>
<dbReference type="InterPro" id="IPR006659">
    <property type="entry name" value="Arsenate_reductase"/>
</dbReference>
<dbReference type="PANTHER" id="PTHR30041">
    <property type="entry name" value="ARSENATE REDUCTASE"/>
    <property type="match status" value="1"/>
</dbReference>
<dbReference type="NCBIfam" id="TIGR00014">
    <property type="entry name" value="arsC"/>
    <property type="match status" value="1"/>
</dbReference>
<dbReference type="PROSITE" id="PS51353">
    <property type="entry name" value="ARSC"/>
    <property type="match status" value="1"/>
</dbReference>
<dbReference type="InterPro" id="IPR006660">
    <property type="entry name" value="Arsenate_reductase-like"/>
</dbReference>
<evidence type="ECO:0000256" key="2">
    <source>
        <dbReference type="ARBA" id="ARBA00022849"/>
    </source>
</evidence>
<proteinExistence type="inferred from homology"/>
<dbReference type="GO" id="GO:0008794">
    <property type="term" value="F:arsenate reductase (glutaredoxin) activity"/>
    <property type="evidence" value="ECO:0007669"/>
    <property type="project" value="UniProtKB-UniRule"/>
</dbReference>
<dbReference type="CDD" id="cd03034">
    <property type="entry name" value="ArsC_ArsC"/>
    <property type="match status" value="1"/>
</dbReference>
<sequence length="118" mass="12888">MTKSKVTIFHNPACGTSRRVLGMIEAAGMAPEIVLYLKTGWTRPQLLFLLASMKARPRDILRKRGTPAEELGLLAADTTDDAILDAMVAHPVLVERPIVVTPRGAKLCRPAETVEDLL</sequence>
<dbReference type="RefSeq" id="WP_227322882.1">
    <property type="nucleotide sequence ID" value="NZ_JAESVB010000011.1"/>
</dbReference>
<evidence type="ECO:0000313" key="9">
    <source>
        <dbReference type="Proteomes" id="UP000708298"/>
    </source>
</evidence>
<dbReference type="Pfam" id="PF03960">
    <property type="entry name" value="ArsC"/>
    <property type="match status" value="1"/>
</dbReference>
<accession>A0A963YUC2</accession>
<evidence type="ECO:0000313" key="8">
    <source>
        <dbReference type="EMBL" id="MCB8877228.1"/>
    </source>
</evidence>
<keyword evidence="2" id="KW-0059">Arsenical resistance</keyword>
<dbReference type="EMBL" id="JAESVB010000011">
    <property type="protein sequence ID" value="MCB8877228.1"/>
    <property type="molecule type" value="Genomic_DNA"/>
</dbReference>
<protein>
    <recommendedName>
        <fullName evidence="5 7">Arsenate reductase</fullName>
        <ecNumber evidence="4 7">1.20.4.1</ecNumber>
    </recommendedName>
</protein>
<dbReference type="Gene3D" id="3.40.30.10">
    <property type="entry name" value="Glutaredoxin"/>
    <property type="match status" value="1"/>
</dbReference>
<name>A0A963YUC2_9PROT</name>
<evidence type="ECO:0000256" key="6">
    <source>
        <dbReference type="PROSITE-ProRule" id="PRU01282"/>
    </source>
</evidence>
<evidence type="ECO:0000256" key="7">
    <source>
        <dbReference type="RuleBase" id="RU362029"/>
    </source>
</evidence>
<evidence type="ECO:0000256" key="5">
    <source>
        <dbReference type="ARBA" id="ARBA00039879"/>
    </source>
</evidence>
<dbReference type="AlphaFoldDB" id="A0A963YUC2"/>
<dbReference type="EC" id="1.20.4.1" evidence="4 7"/>
<dbReference type="GO" id="GO:0046685">
    <property type="term" value="P:response to arsenic-containing substance"/>
    <property type="evidence" value="ECO:0007669"/>
    <property type="project" value="UniProtKB-KW"/>
</dbReference>
<dbReference type="PANTHER" id="PTHR30041:SF5">
    <property type="entry name" value="ARSENATE REDUCTASE-RELATED"/>
    <property type="match status" value="1"/>
</dbReference>
<evidence type="ECO:0000256" key="3">
    <source>
        <dbReference type="ARBA" id="ARBA00023002"/>
    </source>
</evidence>
<reference evidence="8" key="2">
    <citation type="submission" date="2021-01" db="EMBL/GenBank/DDBJ databases">
        <authorList>
            <person name="Mieszkin S."/>
            <person name="Pouder E."/>
            <person name="Alain K."/>
        </authorList>
    </citation>
    <scope>NUCLEOTIDE SEQUENCE</scope>
    <source>
        <strain evidence="8">HW T2.11</strain>
    </source>
</reference>